<gene>
    <name evidence="2" type="ORF">SAMN04489723_12720</name>
</gene>
<dbReference type="Proteomes" id="UP000198790">
    <property type="component" value="Unassembled WGS sequence"/>
</dbReference>
<evidence type="ECO:0000313" key="2">
    <source>
        <dbReference type="EMBL" id="SFB59826.1"/>
    </source>
</evidence>
<evidence type="ECO:0000313" key="3">
    <source>
        <dbReference type="Proteomes" id="UP000198790"/>
    </source>
</evidence>
<evidence type="ECO:0000256" key="1">
    <source>
        <dbReference type="SAM" id="Phobius"/>
    </source>
</evidence>
<organism evidence="2 3">
    <name type="scientific">Algoriphagus aquimarinus</name>
    <dbReference type="NCBI Taxonomy" id="237018"/>
    <lineage>
        <taxon>Bacteria</taxon>
        <taxon>Pseudomonadati</taxon>
        <taxon>Bacteroidota</taxon>
        <taxon>Cytophagia</taxon>
        <taxon>Cytophagales</taxon>
        <taxon>Cyclobacteriaceae</taxon>
        <taxon>Algoriphagus</taxon>
    </lineage>
</organism>
<feature type="transmembrane region" description="Helical" evidence="1">
    <location>
        <begin position="40"/>
        <end position="61"/>
    </location>
</feature>
<sequence length="79" mass="9031">MKALKLIAQIVGVIWMIVFALANTFTLMNQTFDFSSTYGLGYLFGMVLSMILLISIGYFIYRWGMSKPKHPQVQQGKFD</sequence>
<dbReference type="AlphaFoldDB" id="A0A1I1CCU6"/>
<keyword evidence="1" id="KW-1133">Transmembrane helix</keyword>
<protein>
    <submittedName>
        <fullName evidence="2">Uncharacterized protein</fullName>
    </submittedName>
</protein>
<feature type="transmembrane region" description="Helical" evidence="1">
    <location>
        <begin position="7"/>
        <end position="28"/>
    </location>
</feature>
<dbReference type="RefSeq" id="WP_092901612.1">
    <property type="nucleotide sequence ID" value="NZ_FOKK01000027.1"/>
</dbReference>
<dbReference type="EMBL" id="FOKK01000027">
    <property type="protein sequence ID" value="SFB59826.1"/>
    <property type="molecule type" value="Genomic_DNA"/>
</dbReference>
<reference evidence="2 3" key="1">
    <citation type="submission" date="2016-10" db="EMBL/GenBank/DDBJ databases">
        <authorList>
            <person name="de Groot N.N."/>
        </authorList>
    </citation>
    <scope>NUCLEOTIDE SEQUENCE [LARGE SCALE GENOMIC DNA]</scope>
    <source>
        <strain evidence="2 3">DSM 23399</strain>
    </source>
</reference>
<name>A0A1I1CCU6_9BACT</name>
<keyword evidence="1" id="KW-0472">Membrane</keyword>
<keyword evidence="3" id="KW-1185">Reference proteome</keyword>
<dbReference type="STRING" id="237018.SAMN04489723_12720"/>
<keyword evidence="1" id="KW-0812">Transmembrane</keyword>
<accession>A0A1I1CCU6</accession>
<proteinExistence type="predicted"/>